<feature type="domain" description="Heterokaryon incompatibility" evidence="1">
    <location>
        <begin position="114"/>
        <end position="217"/>
    </location>
</feature>
<accession>A0A0D2DKC4</accession>
<dbReference type="VEuPathDB" id="FungiDB:PV06_11522"/>
<dbReference type="Pfam" id="PF06985">
    <property type="entry name" value="HET"/>
    <property type="match status" value="1"/>
</dbReference>
<sequence length="274" mass="31463">MAQTSQLLGSSNNNFFEPPNLGFPYSDVYVALEGDSESRLIRLLPGSGESPIHCKLINNVNFRAQKAAEPNYEERANAWIRDNLEQFMANPLLATTYLINEHNQHAMKALETNYAALSYCAGDPNDFEPIWVDGHKFNVFRTLFRALKRFRHSTEPRPLWVDQICINQRNTPERDGQVLLMKDIYENADSVKIYLGEEEFLNGSRIERELRKGWYQHYTLNFNSDDIASNDADLMSAIDSMRRYLIDAALGDFWVAFFSLLEKRGGADVGSYKK</sequence>
<dbReference type="PANTHER" id="PTHR24148">
    <property type="entry name" value="ANKYRIN REPEAT DOMAIN-CONTAINING PROTEIN 39 HOMOLOG-RELATED"/>
    <property type="match status" value="1"/>
</dbReference>
<dbReference type="STRING" id="215243.A0A0D2DKC4"/>
<evidence type="ECO:0000313" key="2">
    <source>
        <dbReference type="EMBL" id="KIW36194.1"/>
    </source>
</evidence>
<dbReference type="OrthoDB" id="4113531at2759"/>
<evidence type="ECO:0000259" key="1">
    <source>
        <dbReference type="Pfam" id="PF06985"/>
    </source>
</evidence>
<dbReference type="InterPro" id="IPR010730">
    <property type="entry name" value="HET"/>
</dbReference>
<dbReference type="HOGENOM" id="CLU_1015753_0_0_1"/>
<dbReference type="RefSeq" id="XP_016256410.1">
    <property type="nucleotide sequence ID" value="XM_016413214.1"/>
</dbReference>
<dbReference type="AlphaFoldDB" id="A0A0D2DKC4"/>
<name>A0A0D2DKC4_9EURO</name>
<protein>
    <recommendedName>
        <fullName evidence="1">Heterokaryon incompatibility domain-containing protein</fullName>
    </recommendedName>
</protein>
<evidence type="ECO:0000313" key="3">
    <source>
        <dbReference type="Proteomes" id="UP000053342"/>
    </source>
</evidence>
<keyword evidence="3" id="KW-1185">Reference proteome</keyword>
<organism evidence="2 3">
    <name type="scientific">Exophiala oligosperma</name>
    <dbReference type="NCBI Taxonomy" id="215243"/>
    <lineage>
        <taxon>Eukaryota</taxon>
        <taxon>Fungi</taxon>
        <taxon>Dikarya</taxon>
        <taxon>Ascomycota</taxon>
        <taxon>Pezizomycotina</taxon>
        <taxon>Eurotiomycetes</taxon>
        <taxon>Chaetothyriomycetidae</taxon>
        <taxon>Chaetothyriales</taxon>
        <taxon>Herpotrichiellaceae</taxon>
        <taxon>Exophiala</taxon>
    </lineage>
</organism>
<dbReference type="GeneID" id="27363596"/>
<dbReference type="PANTHER" id="PTHR24148:SF64">
    <property type="entry name" value="HETEROKARYON INCOMPATIBILITY DOMAIN-CONTAINING PROTEIN"/>
    <property type="match status" value="1"/>
</dbReference>
<dbReference type="EMBL" id="KN847369">
    <property type="protein sequence ID" value="KIW36194.1"/>
    <property type="molecule type" value="Genomic_DNA"/>
</dbReference>
<proteinExistence type="predicted"/>
<gene>
    <name evidence="2" type="ORF">PV06_11522</name>
</gene>
<dbReference type="InterPro" id="IPR052895">
    <property type="entry name" value="HetReg/Transcr_Mod"/>
</dbReference>
<dbReference type="Proteomes" id="UP000053342">
    <property type="component" value="Unassembled WGS sequence"/>
</dbReference>
<reference evidence="2 3" key="1">
    <citation type="submission" date="2015-01" db="EMBL/GenBank/DDBJ databases">
        <title>The Genome Sequence of Exophiala oligosperma CBS72588.</title>
        <authorList>
            <consortium name="The Broad Institute Genomics Platform"/>
            <person name="Cuomo C."/>
            <person name="de Hoog S."/>
            <person name="Gorbushina A."/>
            <person name="Stielow B."/>
            <person name="Teixiera M."/>
            <person name="Abouelleil A."/>
            <person name="Chapman S.B."/>
            <person name="Priest M."/>
            <person name="Young S.K."/>
            <person name="Wortman J."/>
            <person name="Nusbaum C."/>
            <person name="Birren B."/>
        </authorList>
    </citation>
    <scope>NUCLEOTIDE SEQUENCE [LARGE SCALE GENOMIC DNA]</scope>
    <source>
        <strain evidence="2 3">CBS 72588</strain>
    </source>
</reference>